<organism evidence="2 3">
    <name type="scientific">Candidatus Gallipaludibacter merdavium</name>
    <dbReference type="NCBI Taxonomy" id="2840839"/>
    <lineage>
        <taxon>Bacteria</taxon>
        <taxon>Pseudomonadati</taxon>
        <taxon>Bacteroidota</taxon>
        <taxon>Bacteroidia</taxon>
        <taxon>Bacteroidales</taxon>
        <taxon>Candidatus Gallipaludibacter</taxon>
    </lineage>
</organism>
<keyword evidence="1" id="KW-0472">Membrane</keyword>
<dbReference type="AlphaFoldDB" id="A0A9D9HVC7"/>
<feature type="transmembrane region" description="Helical" evidence="1">
    <location>
        <begin position="31"/>
        <end position="54"/>
    </location>
</feature>
<evidence type="ECO:0000256" key="1">
    <source>
        <dbReference type="SAM" id="Phobius"/>
    </source>
</evidence>
<reference evidence="2" key="2">
    <citation type="journal article" date="2021" name="PeerJ">
        <title>Extensive microbial diversity within the chicken gut microbiome revealed by metagenomics and culture.</title>
        <authorList>
            <person name="Gilroy R."/>
            <person name="Ravi A."/>
            <person name="Getino M."/>
            <person name="Pursley I."/>
            <person name="Horton D.L."/>
            <person name="Alikhan N.F."/>
            <person name="Baker D."/>
            <person name="Gharbi K."/>
            <person name="Hall N."/>
            <person name="Watson M."/>
            <person name="Adriaenssens E.M."/>
            <person name="Foster-Nyarko E."/>
            <person name="Jarju S."/>
            <person name="Secka A."/>
            <person name="Antonio M."/>
            <person name="Oren A."/>
            <person name="Chaudhuri R.R."/>
            <person name="La Ragione R."/>
            <person name="Hildebrand F."/>
            <person name="Pallen M.J."/>
        </authorList>
    </citation>
    <scope>NUCLEOTIDE SEQUENCE</scope>
    <source>
        <strain evidence="2">G3-3990</strain>
    </source>
</reference>
<protein>
    <submittedName>
        <fullName evidence="2">Lysine exporter LysO family protein</fullName>
    </submittedName>
</protein>
<dbReference type="PANTHER" id="PTHR35804">
    <property type="entry name" value="LYSINE EXPORTER LYSO"/>
    <property type="match status" value="1"/>
</dbReference>
<feature type="transmembrane region" description="Helical" evidence="1">
    <location>
        <begin position="66"/>
        <end position="87"/>
    </location>
</feature>
<name>A0A9D9HVC7_9BACT</name>
<dbReference type="PANTHER" id="PTHR35804:SF1">
    <property type="entry name" value="LYSINE EXPORTER LYSO"/>
    <property type="match status" value="1"/>
</dbReference>
<dbReference type="Proteomes" id="UP000823641">
    <property type="component" value="Unassembled WGS sequence"/>
</dbReference>
<gene>
    <name evidence="2" type="ORF">IAA73_10840</name>
</gene>
<dbReference type="GO" id="GO:0015661">
    <property type="term" value="F:L-lysine efflux transmembrane transporter activity"/>
    <property type="evidence" value="ECO:0007669"/>
    <property type="project" value="InterPro"/>
</dbReference>
<evidence type="ECO:0000313" key="2">
    <source>
        <dbReference type="EMBL" id="MBO8460806.1"/>
    </source>
</evidence>
<comment type="caution">
    <text evidence="2">The sequence shown here is derived from an EMBL/GenBank/DDBJ whole genome shotgun (WGS) entry which is preliminary data.</text>
</comment>
<dbReference type="GO" id="GO:0005886">
    <property type="term" value="C:plasma membrane"/>
    <property type="evidence" value="ECO:0007669"/>
    <property type="project" value="TreeGrafter"/>
</dbReference>
<keyword evidence="1" id="KW-0812">Transmembrane</keyword>
<accession>A0A9D9HVC7</accession>
<feature type="transmembrane region" description="Helical" evidence="1">
    <location>
        <begin position="188"/>
        <end position="208"/>
    </location>
</feature>
<dbReference type="EMBL" id="JADIMG010000098">
    <property type="protein sequence ID" value="MBO8460806.1"/>
    <property type="molecule type" value="Genomic_DNA"/>
</dbReference>
<reference evidence="2" key="1">
    <citation type="submission" date="2020-10" db="EMBL/GenBank/DDBJ databases">
        <authorList>
            <person name="Gilroy R."/>
        </authorList>
    </citation>
    <scope>NUCLEOTIDE SEQUENCE</scope>
    <source>
        <strain evidence="2">G3-3990</strain>
    </source>
</reference>
<proteinExistence type="predicted"/>
<keyword evidence="1" id="KW-1133">Transmembrane helix</keyword>
<dbReference type="Pfam" id="PF03956">
    <property type="entry name" value="Lys_export"/>
    <property type="match status" value="1"/>
</dbReference>
<dbReference type="InterPro" id="IPR005642">
    <property type="entry name" value="LysO"/>
</dbReference>
<sequence length="209" mass="22404">MKENIIAFVCFLGGICLGLSGYAPAVLSLPILPVLLLSILVFLAGLGLGSNEGLTYIIHSFQWQMLLLPVFTIIGTLLFTMLAVFLLHEYTLSDLMAIGSGFGYYSLSSVLILDMKTMTVGIDEATKWASLALLVNVFREMIAMFGCAFFTNKGGSCAAISVSGINSMDVCLPIILKASGNDGKWLPVSVFHGIALELAVPILITLFCH</sequence>
<evidence type="ECO:0000313" key="3">
    <source>
        <dbReference type="Proteomes" id="UP000823641"/>
    </source>
</evidence>